<dbReference type="GO" id="GO:0098505">
    <property type="term" value="F:G-rich strand telomeric DNA binding"/>
    <property type="evidence" value="ECO:0007669"/>
    <property type="project" value="TreeGrafter"/>
</dbReference>
<dbReference type="EMBL" id="CP144062">
    <property type="protein sequence ID" value="WWD21862.1"/>
    <property type="molecule type" value="Genomic_DNA"/>
</dbReference>
<dbReference type="Proteomes" id="UP000322225">
    <property type="component" value="Chromosome 12"/>
</dbReference>
<dbReference type="SUPFAM" id="SSF50249">
    <property type="entry name" value="Nucleic acid-binding proteins"/>
    <property type="match status" value="1"/>
</dbReference>
<gene>
    <name evidence="6" type="ORF">CI109_106350</name>
</gene>
<dbReference type="InterPro" id="IPR028389">
    <property type="entry name" value="POT1"/>
</dbReference>
<protein>
    <submittedName>
        <fullName evidence="6">Uncharacterized protein</fullName>
    </submittedName>
</protein>
<dbReference type="Pfam" id="PF02765">
    <property type="entry name" value="POT1"/>
    <property type="match status" value="1"/>
</dbReference>
<keyword evidence="4" id="KW-0238">DNA-binding</keyword>
<feature type="region of interest" description="Disordered" evidence="5">
    <location>
        <begin position="192"/>
        <end position="424"/>
    </location>
</feature>
<dbReference type="PANTHER" id="PTHR14513:SF0">
    <property type="entry name" value="PROTECTION OF TELOMERES PROTEIN 1"/>
    <property type="match status" value="1"/>
</dbReference>
<feature type="compositionally biased region" description="Basic and acidic residues" evidence="5">
    <location>
        <begin position="278"/>
        <end position="288"/>
    </location>
</feature>
<dbReference type="SMART" id="SM00976">
    <property type="entry name" value="Telo_bind"/>
    <property type="match status" value="1"/>
</dbReference>
<dbReference type="RefSeq" id="XP_031858710.1">
    <property type="nucleotide sequence ID" value="XM_032007068.1"/>
</dbReference>
<dbReference type="GO" id="GO:0032210">
    <property type="term" value="P:regulation of telomere maintenance via telomerase"/>
    <property type="evidence" value="ECO:0007669"/>
    <property type="project" value="TreeGrafter"/>
</dbReference>
<reference evidence="6" key="2">
    <citation type="submission" date="2024-01" db="EMBL/GenBank/DDBJ databases">
        <title>Comparative genomics of Cryptococcus and Kwoniella reveals pathogenesis evolution and contrasting modes of karyotype evolution via chromosome fusion or intercentromeric recombination.</title>
        <authorList>
            <person name="Coelho M.A."/>
            <person name="David-Palma M."/>
            <person name="Shea T."/>
            <person name="Bowers K."/>
            <person name="McGinley-Smith S."/>
            <person name="Mohammad A.W."/>
            <person name="Gnirke A."/>
            <person name="Yurkov A.M."/>
            <person name="Nowrousian M."/>
            <person name="Sun S."/>
            <person name="Cuomo C.A."/>
            <person name="Heitman J."/>
        </authorList>
    </citation>
    <scope>NUCLEOTIDE SEQUENCE</scope>
    <source>
        <strain evidence="6">CBS 12478</strain>
    </source>
</reference>
<feature type="compositionally biased region" description="Acidic residues" evidence="5">
    <location>
        <begin position="289"/>
        <end position="299"/>
    </location>
</feature>
<evidence type="ECO:0000256" key="1">
    <source>
        <dbReference type="ARBA" id="ARBA00004574"/>
    </source>
</evidence>
<dbReference type="Gene3D" id="2.40.50.140">
    <property type="entry name" value="Nucleic acid-binding proteins"/>
    <property type="match status" value="2"/>
</dbReference>
<evidence type="ECO:0000256" key="3">
    <source>
        <dbReference type="ARBA" id="ARBA00022895"/>
    </source>
</evidence>
<dbReference type="InterPro" id="IPR012340">
    <property type="entry name" value="NA-bd_OB-fold"/>
</dbReference>
<keyword evidence="3" id="KW-0779">Telomere</keyword>
<evidence type="ECO:0000313" key="6">
    <source>
        <dbReference type="EMBL" id="WWD21862.1"/>
    </source>
</evidence>
<accession>A0A5M6BUV9</accession>
<keyword evidence="2" id="KW-0158">Chromosome</keyword>
<evidence type="ECO:0000256" key="5">
    <source>
        <dbReference type="SAM" id="MobiDB-lite"/>
    </source>
</evidence>
<comment type="subcellular location">
    <subcellularLocation>
        <location evidence="1">Chromosome</location>
        <location evidence="1">Telomere</location>
    </subcellularLocation>
</comment>
<dbReference type="GO" id="GO:0000783">
    <property type="term" value="C:nuclear telomere cap complex"/>
    <property type="evidence" value="ECO:0007669"/>
    <property type="project" value="TreeGrafter"/>
</dbReference>
<sequence length="1013" mass="112332">MVGSSATPPVPSAFTSSTPLTPALLVPDTNLPPNTHVAGKVMMLWNNLILKDSTIPRITFCLDKKYRLDSNNPPPSNPYTYVPSPGGRAIRKKYRFKLTLFHSEWTNKTQPAPEGEKAEKLMERLQDDTKSVEMRKMECSIDVSGMKVVEVRNTAGRYDYEIALEGVGERLMQYEDGLPQRLLAEIPQPSVAPPWLEDSPPAPSVPSPVGSPTSPPRPRAPISASSSASSKFRPLLSHPVPPISRPLAKSTSTNTDVGNKGKRPSTEVIPDDYETEGSDLKRMRRSEPDVPEEVEDAQEVGEVGLVPPDTEVVRTVTQLGPPMNISLSTTLPPHGPDSNSPSTQPPPPRQATPPSQESPSPSPPSPSHNPEIPSNRKLSGSYSADEIHRERRSEDRAHRRNLLQGSQSSPTPMVDLDEEARRNARKDMEARIRAQRLEMQAESSRSAQVRMQGVEQLKRPVTIAGTRYSPLDSLVDKSTANVIGVIVDKTPPKRIQATGDMTMSVVIADPSRHAGDPARSEECVVSIFRKTVDELPTRATVGQVILFRNIRINKYNDKTKGNAYSSKGGYVENTWAILHNGKEIKLANTRDMQPPLVRQEVDRMVAIFEWWKGEGNAVDNPEGGSSAGRRVSLGVGVQRPELTFDRVTGGIFFDSTFKIMHAQYNAPRAPAYELYVADGTCSHLPLRNFHNVNVGIPVNALYTVAIHDDPPEEEKKIFQHGNVVTIHNLRGKMYKGELEVAWSEKPTEEQLAKGWKRRKLYLLDKDDPKAKEIERRIESLKRGEETNDIHERVPISDIIPQNPPPLISRPVVAPAPAIAPAAASPRLATHLGTTHTNPIDHPLSTIAQILANQLTCNKYRLHARVKSLHTRGLQDNDTFIQTYCRHCRSAFKGTWCKSCNDTDGKKAEWRYRFLAILEDESGEMAVIVADEEAAEFLPPLPPYDTSTNPNDIGKTKRRRKELSDQVENILLGAKMDGQRPRPIIDMSVEVYEVTKKGSEGSILVGRLFGMTSK</sequence>
<dbReference type="OrthoDB" id="2186770at2759"/>
<evidence type="ECO:0000256" key="4">
    <source>
        <dbReference type="ARBA" id="ARBA00023125"/>
    </source>
</evidence>
<evidence type="ECO:0000256" key="2">
    <source>
        <dbReference type="ARBA" id="ARBA00022454"/>
    </source>
</evidence>
<dbReference type="InterPro" id="IPR011564">
    <property type="entry name" value="Telomer_end-bd_POT1/Cdc13"/>
</dbReference>
<dbReference type="GeneID" id="43591236"/>
<name>A0A5M6BUV9_9TREE</name>
<keyword evidence="7" id="KW-1185">Reference proteome</keyword>
<proteinExistence type="predicted"/>
<dbReference type="KEGG" id="ksn:43591236"/>
<evidence type="ECO:0000313" key="7">
    <source>
        <dbReference type="Proteomes" id="UP000322225"/>
    </source>
</evidence>
<dbReference type="PANTHER" id="PTHR14513">
    <property type="entry name" value="PROTECTION OF TELOMERES 1"/>
    <property type="match status" value="1"/>
</dbReference>
<organism evidence="6 7">
    <name type="scientific">Kwoniella shandongensis</name>
    <dbReference type="NCBI Taxonomy" id="1734106"/>
    <lineage>
        <taxon>Eukaryota</taxon>
        <taxon>Fungi</taxon>
        <taxon>Dikarya</taxon>
        <taxon>Basidiomycota</taxon>
        <taxon>Agaricomycotina</taxon>
        <taxon>Tremellomycetes</taxon>
        <taxon>Tremellales</taxon>
        <taxon>Cryptococcaceae</taxon>
        <taxon>Kwoniella</taxon>
    </lineage>
</organism>
<feature type="compositionally biased region" description="Low complexity" evidence="5">
    <location>
        <begin position="220"/>
        <end position="234"/>
    </location>
</feature>
<dbReference type="GO" id="GO:0016233">
    <property type="term" value="P:telomere capping"/>
    <property type="evidence" value="ECO:0007669"/>
    <property type="project" value="TreeGrafter"/>
</dbReference>
<feature type="compositionally biased region" description="Basic and acidic residues" evidence="5">
    <location>
        <begin position="385"/>
        <end position="397"/>
    </location>
</feature>
<dbReference type="GO" id="GO:0010521">
    <property type="term" value="F:telomerase inhibitor activity"/>
    <property type="evidence" value="ECO:0007669"/>
    <property type="project" value="TreeGrafter"/>
</dbReference>
<reference evidence="6" key="1">
    <citation type="submission" date="2017-08" db="EMBL/GenBank/DDBJ databases">
        <authorList>
            <person name="Cuomo C."/>
            <person name="Billmyre B."/>
            <person name="Heitman J."/>
        </authorList>
    </citation>
    <scope>NUCLEOTIDE SEQUENCE</scope>
    <source>
        <strain evidence="6">CBS 12478</strain>
    </source>
</reference>
<dbReference type="AlphaFoldDB" id="A0A5M6BUV9"/>
<feature type="region of interest" description="Disordered" evidence="5">
    <location>
        <begin position="938"/>
        <end position="959"/>
    </location>
</feature>